<dbReference type="AlphaFoldDB" id="A0A5N6Q266"/>
<comment type="caution">
    <text evidence="2">The sequence shown here is derived from an EMBL/GenBank/DDBJ whole genome shotgun (WGS) entry which is preliminary data.</text>
</comment>
<dbReference type="Proteomes" id="UP000326396">
    <property type="component" value="Linkage Group LG1"/>
</dbReference>
<accession>A0A5N6Q266</accession>
<feature type="compositionally biased region" description="Basic residues" evidence="1">
    <location>
        <begin position="26"/>
        <end position="36"/>
    </location>
</feature>
<keyword evidence="3" id="KW-1185">Reference proteome</keyword>
<sequence>MGAPKEGKASIANRRTTLSAPLHQNRFWRSKRKTANLHKEREKSSGKLKMMEHRETVQGKDPQARDRVEEWVKLLGQELITIP</sequence>
<evidence type="ECO:0000256" key="1">
    <source>
        <dbReference type="SAM" id="MobiDB-lite"/>
    </source>
</evidence>
<dbReference type="EMBL" id="SZYD01000001">
    <property type="protein sequence ID" value="KAD7478725.1"/>
    <property type="molecule type" value="Genomic_DNA"/>
</dbReference>
<organism evidence="2 3">
    <name type="scientific">Mikania micrantha</name>
    <name type="common">bitter vine</name>
    <dbReference type="NCBI Taxonomy" id="192012"/>
    <lineage>
        <taxon>Eukaryota</taxon>
        <taxon>Viridiplantae</taxon>
        <taxon>Streptophyta</taxon>
        <taxon>Embryophyta</taxon>
        <taxon>Tracheophyta</taxon>
        <taxon>Spermatophyta</taxon>
        <taxon>Magnoliopsida</taxon>
        <taxon>eudicotyledons</taxon>
        <taxon>Gunneridae</taxon>
        <taxon>Pentapetalae</taxon>
        <taxon>asterids</taxon>
        <taxon>campanulids</taxon>
        <taxon>Asterales</taxon>
        <taxon>Asteraceae</taxon>
        <taxon>Asteroideae</taxon>
        <taxon>Heliantheae alliance</taxon>
        <taxon>Eupatorieae</taxon>
        <taxon>Mikania</taxon>
    </lineage>
</organism>
<evidence type="ECO:0000313" key="3">
    <source>
        <dbReference type="Proteomes" id="UP000326396"/>
    </source>
</evidence>
<gene>
    <name evidence="2" type="ORF">E3N88_01861</name>
</gene>
<evidence type="ECO:0000313" key="2">
    <source>
        <dbReference type="EMBL" id="KAD7478725.1"/>
    </source>
</evidence>
<protein>
    <submittedName>
        <fullName evidence="2">Uncharacterized protein</fullName>
    </submittedName>
</protein>
<feature type="region of interest" description="Disordered" evidence="1">
    <location>
        <begin position="1"/>
        <end position="65"/>
    </location>
</feature>
<name>A0A5N6Q266_9ASTR</name>
<feature type="compositionally biased region" description="Basic and acidic residues" evidence="1">
    <location>
        <begin position="37"/>
        <end position="65"/>
    </location>
</feature>
<reference evidence="2 3" key="1">
    <citation type="submission" date="2019-05" db="EMBL/GenBank/DDBJ databases">
        <title>Mikania micrantha, genome provides insights into the molecular mechanism of rapid growth.</title>
        <authorList>
            <person name="Liu B."/>
        </authorList>
    </citation>
    <scope>NUCLEOTIDE SEQUENCE [LARGE SCALE GENOMIC DNA]</scope>
    <source>
        <strain evidence="2">NLD-2019</strain>
        <tissue evidence="2">Leaf</tissue>
    </source>
</reference>
<proteinExistence type="predicted"/>